<feature type="compositionally biased region" description="Polar residues" evidence="1">
    <location>
        <begin position="173"/>
        <end position="191"/>
    </location>
</feature>
<evidence type="ECO:0000313" key="2">
    <source>
        <dbReference type="EMBL" id="CAG9863744.1"/>
    </source>
</evidence>
<feature type="region of interest" description="Disordered" evidence="1">
    <location>
        <begin position="127"/>
        <end position="199"/>
    </location>
</feature>
<reference evidence="2" key="1">
    <citation type="submission" date="2022-01" db="EMBL/GenBank/DDBJ databases">
        <authorList>
            <person name="King R."/>
        </authorList>
    </citation>
    <scope>NUCLEOTIDE SEQUENCE</scope>
</reference>
<dbReference type="OrthoDB" id="6784536at2759"/>
<feature type="region of interest" description="Disordered" evidence="1">
    <location>
        <begin position="244"/>
        <end position="266"/>
    </location>
</feature>
<feature type="region of interest" description="Disordered" evidence="1">
    <location>
        <begin position="93"/>
        <end position="115"/>
    </location>
</feature>
<dbReference type="Proteomes" id="UP001153712">
    <property type="component" value="Chromosome 7"/>
</dbReference>
<keyword evidence="3" id="KW-1185">Reference proteome</keyword>
<feature type="non-terminal residue" evidence="2">
    <location>
        <position position="1"/>
    </location>
</feature>
<feature type="compositionally biased region" description="Polar residues" evidence="1">
    <location>
        <begin position="133"/>
        <end position="147"/>
    </location>
</feature>
<evidence type="ECO:0000313" key="3">
    <source>
        <dbReference type="Proteomes" id="UP001153712"/>
    </source>
</evidence>
<evidence type="ECO:0000256" key="1">
    <source>
        <dbReference type="SAM" id="MobiDB-lite"/>
    </source>
</evidence>
<gene>
    <name evidence="2" type="ORF">PHYEVI_LOCUS10028</name>
</gene>
<proteinExistence type="predicted"/>
<accession>A0A9N9XSS4</accession>
<dbReference type="AlphaFoldDB" id="A0A9N9XSS4"/>
<name>A0A9N9XSS4_PHYSR</name>
<sequence length="504" mass="56358">CQLCQCHLEFELTTLTYICVYRAHNLSYNHKQLTIVEVSADFICSFYIMSCSKNDSETTTGSATKNYKLPFSMESIARDIAAMNGVKYVPKNWASGEKRKPNDDCPSSSRPKRKLVRLNLDELRRELAGSVKKPSSSTSAGNFQRRSTISRRPKLTSSPNKRRASAVSKRSSTNDLNRPSIVTRSSMTNLRQEPAVARRGSIATRSAFTNMQQKQTKQTNDPESVVAKRRKLEYGKHPAGRGLFLNVPPVTRSAKGPSSPVPNSPLLNMEEVEDDWINNREVIKKNCNKENAVNSASKANTLATIAEECDMENRNKVPDETTPSTDREFELLEEMCTNSQTPVTAISNLLKGTNIGSSKKKASKTAAGSSLEAKLKEECEKHEKILKKENERHLSEILRILNSKDINSNSLKANVPLVLLSSPTSCNYKDLRKSTLKKNLETKQLCLSPQSKGMEYYNSVKQVCNILETPKSERAATPSTRSISMKVRNQCFMLAETPKITKDF</sequence>
<feature type="compositionally biased region" description="Basic residues" evidence="1">
    <location>
        <begin position="148"/>
        <end position="164"/>
    </location>
</feature>
<protein>
    <submittedName>
        <fullName evidence="2">Uncharacterized protein</fullName>
    </submittedName>
</protein>
<dbReference type="EMBL" id="OU900100">
    <property type="protein sequence ID" value="CAG9863744.1"/>
    <property type="molecule type" value="Genomic_DNA"/>
</dbReference>
<organism evidence="2 3">
    <name type="scientific">Phyllotreta striolata</name>
    <name type="common">Striped flea beetle</name>
    <name type="synonym">Crioceris striolata</name>
    <dbReference type="NCBI Taxonomy" id="444603"/>
    <lineage>
        <taxon>Eukaryota</taxon>
        <taxon>Metazoa</taxon>
        <taxon>Ecdysozoa</taxon>
        <taxon>Arthropoda</taxon>
        <taxon>Hexapoda</taxon>
        <taxon>Insecta</taxon>
        <taxon>Pterygota</taxon>
        <taxon>Neoptera</taxon>
        <taxon>Endopterygota</taxon>
        <taxon>Coleoptera</taxon>
        <taxon>Polyphaga</taxon>
        <taxon>Cucujiformia</taxon>
        <taxon>Chrysomeloidea</taxon>
        <taxon>Chrysomelidae</taxon>
        <taxon>Galerucinae</taxon>
        <taxon>Alticini</taxon>
        <taxon>Phyllotreta</taxon>
    </lineage>
</organism>